<dbReference type="SUPFAM" id="SSF161098">
    <property type="entry name" value="MetI-like"/>
    <property type="match status" value="1"/>
</dbReference>
<dbReference type="Pfam" id="PF00528">
    <property type="entry name" value="BPD_transp_1"/>
    <property type="match status" value="1"/>
</dbReference>
<evidence type="ECO:0000313" key="9">
    <source>
        <dbReference type="EMBL" id="OAG95058.1"/>
    </source>
</evidence>
<feature type="transmembrane region" description="Helical" evidence="7">
    <location>
        <begin position="134"/>
        <end position="156"/>
    </location>
</feature>
<dbReference type="GO" id="GO:0055085">
    <property type="term" value="P:transmembrane transport"/>
    <property type="evidence" value="ECO:0007669"/>
    <property type="project" value="InterPro"/>
</dbReference>
<feature type="transmembrane region" description="Helical" evidence="7">
    <location>
        <begin position="273"/>
        <end position="299"/>
    </location>
</feature>
<protein>
    <recommendedName>
        <fullName evidence="8">ABC transmembrane type-1 domain-containing protein</fullName>
    </recommendedName>
</protein>
<accession>A0A162SV59</accession>
<evidence type="ECO:0000256" key="1">
    <source>
        <dbReference type="ARBA" id="ARBA00004651"/>
    </source>
</evidence>
<evidence type="ECO:0000256" key="7">
    <source>
        <dbReference type="RuleBase" id="RU363032"/>
    </source>
</evidence>
<feature type="transmembrane region" description="Helical" evidence="7">
    <location>
        <begin position="99"/>
        <end position="122"/>
    </location>
</feature>
<evidence type="ECO:0000256" key="6">
    <source>
        <dbReference type="ARBA" id="ARBA00023136"/>
    </source>
</evidence>
<feature type="domain" description="ABC transmembrane type-1" evidence="8">
    <location>
        <begin position="95"/>
        <end position="296"/>
    </location>
</feature>
<dbReference type="RefSeq" id="WP_067561090.1">
    <property type="nucleotide sequence ID" value="NZ_LSUQ01000004.1"/>
</dbReference>
<dbReference type="InterPro" id="IPR045621">
    <property type="entry name" value="BPD_transp_1_N"/>
</dbReference>
<keyword evidence="2 7" id="KW-0813">Transport</keyword>
<dbReference type="CDD" id="cd06261">
    <property type="entry name" value="TM_PBP2"/>
    <property type="match status" value="1"/>
</dbReference>
<name>A0A162SV59_9BACL</name>
<feature type="transmembrane region" description="Helical" evidence="7">
    <location>
        <begin position="227"/>
        <end position="249"/>
    </location>
</feature>
<dbReference type="Gene3D" id="1.10.3720.10">
    <property type="entry name" value="MetI-like"/>
    <property type="match status" value="1"/>
</dbReference>
<dbReference type="Proteomes" id="UP000077421">
    <property type="component" value="Unassembled WGS sequence"/>
</dbReference>
<comment type="subcellular location">
    <subcellularLocation>
        <location evidence="1 7">Cell membrane</location>
        <topology evidence="1 7">Multi-pass membrane protein</topology>
    </subcellularLocation>
</comment>
<dbReference type="InterPro" id="IPR035906">
    <property type="entry name" value="MetI-like_sf"/>
</dbReference>
<keyword evidence="4 7" id="KW-0812">Transmembrane</keyword>
<feature type="transmembrane region" description="Helical" evidence="7">
    <location>
        <begin position="12"/>
        <end position="30"/>
    </location>
</feature>
<evidence type="ECO:0000259" key="8">
    <source>
        <dbReference type="PROSITE" id="PS50928"/>
    </source>
</evidence>
<dbReference type="GO" id="GO:0005886">
    <property type="term" value="C:plasma membrane"/>
    <property type="evidence" value="ECO:0007669"/>
    <property type="project" value="UniProtKB-SubCell"/>
</dbReference>
<keyword evidence="3" id="KW-1003">Cell membrane</keyword>
<reference evidence="9 11" key="1">
    <citation type="submission" date="2016-02" db="EMBL/GenBank/DDBJ databases">
        <title>Draft genome sequence of Acidibacillus ferrooxidans SLC66.</title>
        <authorList>
            <person name="Oliveira G."/>
            <person name="Nancucheo I."/>
            <person name="Dall'Agnol H."/>
            <person name="Johnson B."/>
            <person name="Oliveira R."/>
            <person name="Nunes G.L."/>
            <person name="Tzotzos G."/>
            <person name="Orellana S.C."/>
            <person name="Salim A.C."/>
            <person name="Araujo F.M."/>
        </authorList>
    </citation>
    <scope>NUCLEOTIDE SEQUENCE [LARGE SCALE GENOMIC DNA]</scope>
    <source>
        <strain evidence="9 11">SLC66</strain>
    </source>
</reference>
<organism evidence="10 12">
    <name type="scientific">Ferroacidibacillus organovorans</name>
    <dbReference type="NCBI Taxonomy" id="1765683"/>
    <lineage>
        <taxon>Bacteria</taxon>
        <taxon>Bacillati</taxon>
        <taxon>Bacillota</taxon>
        <taxon>Bacilli</taxon>
        <taxon>Bacillales</taxon>
        <taxon>Alicyclobacillaceae</taxon>
        <taxon>Ferroacidibacillus</taxon>
    </lineage>
</organism>
<dbReference type="STRING" id="1765683.B2M26_00235"/>
<dbReference type="Pfam" id="PF19300">
    <property type="entry name" value="BPD_transp_1_N"/>
    <property type="match status" value="1"/>
</dbReference>
<keyword evidence="6 7" id="KW-0472">Membrane</keyword>
<comment type="similarity">
    <text evidence="7">Belongs to the binding-protein-dependent transport system permease family.</text>
</comment>
<feature type="transmembrane region" description="Helical" evidence="7">
    <location>
        <begin position="168"/>
        <end position="188"/>
    </location>
</feature>
<evidence type="ECO:0000256" key="5">
    <source>
        <dbReference type="ARBA" id="ARBA00022989"/>
    </source>
</evidence>
<sequence>MISYIIRRLGGSVIVLFGIALITFILAYAVPSDPARMILGQHATLQQVDALRKQMGLDEPFIQQFGNYLMNIIHGNLGFSFLQNLPVATLIGQRLPATFQLALVAWLMELIIGLPIGVFMALKDRKMTDHVFNLVSLIGISLPTFFVGLELMYWVAYRANLFPVGGTGGLSFVILPGLTYGITGAAYYSRLLKSSMVDVLNSDYIRTARAKGAAPLRVIMGHAFRNAIIPVITYGATDIGALFGGIVVIEDVFGYSGIGQMAVQAINNLDTPIIMGTVLFAAVFVVAFNFIVDLLYGLIDPRITY</sequence>
<reference evidence="10 12" key="2">
    <citation type="submission" date="2017-02" db="EMBL/GenBank/DDBJ databases">
        <title>Draft genome of Acidibacillus ferrooxidans Huett2.</title>
        <authorList>
            <person name="Schopf S."/>
        </authorList>
    </citation>
    <scope>NUCLEOTIDE SEQUENCE [LARGE SCALE GENOMIC DNA]</scope>
    <source>
        <strain evidence="10 12">Huett2</strain>
    </source>
</reference>
<keyword evidence="12" id="KW-1185">Reference proteome</keyword>
<dbReference type="AlphaFoldDB" id="A0A162SV59"/>
<dbReference type="OrthoDB" id="2803660at2"/>
<proteinExistence type="inferred from homology"/>
<gene>
    <name evidence="9" type="ORF">AYW79_02265</name>
    <name evidence="10" type="ORF">B2M26_00235</name>
</gene>
<dbReference type="EMBL" id="MWPS01000001">
    <property type="protein sequence ID" value="OPG17622.1"/>
    <property type="molecule type" value="Genomic_DNA"/>
</dbReference>
<evidence type="ECO:0000313" key="12">
    <source>
        <dbReference type="Proteomes" id="UP000190229"/>
    </source>
</evidence>
<keyword evidence="5 7" id="KW-1133">Transmembrane helix</keyword>
<dbReference type="Proteomes" id="UP000190229">
    <property type="component" value="Unassembled WGS sequence"/>
</dbReference>
<dbReference type="EMBL" id="LSUQ01000004">
    <property type="protein sequence ID" value="OAG95058.1"/>
    <property type="molecule type" value="Genomic_DNA"/>
</dbReference>
<evidence type="ECO:0000313" key="11">
    <source>
        <dbReference type="Proteomes" id="UP000077421"/>
    </source>
</evidence>
<dbReference type="InterPro" id="IPR000515">
    <property type="entry name" value="MetI-like"/>
</dbReference>
<dbReference type="PROSITE" id="PS50928">
    <property type="entry name" value="ABC_TM1"/>
    <property type="match status" value="1"/>
</dbReference>
<evidence type="ECO:0000313" key="10">
    <source>
        <dbReference type="EMBL" id="OPG17622.1"/>
    </source>
</evidence>
<evidence type="ECO:0000256" key="2">
    <source>
        <dbReference type="ARBA" id="ARBA00022448"/>
    </source>
</evidence>
<comment type="caution">
    <text evidence="10">The sequence shown here is derived from an EMBL/GenBank/DDBJ whole genome shotgun (WGS) entry which is preliminary data.</text>
</comment>
<evidence type="ECO:0000256" key="3">
    <source>
        <dbReference type="ARBA" id="ARBA00022475"/>
    </source>
</evidence>
<evidence type="ECO:0000256" key="4">
    <source>
        <dbReference type="ARBA" id="ARBA00022692"/>
    </source>
</evidence>
<dbReference type="PANTHER" id="PTHR43163">
    <property type="entry name" value="DIPEPTIDE TRANSPORT SYSTEM PERMEASE PROTEIN DPPB-RELATED"/>
    <property type="match status" value="1"/>
</dbReference>
<dbReference type="PANTHER" id="PTHR43163:SF6">
    <property type="entry name" value="DIPEPTIDE TRANSPORT SYSTEM PERMEASE PROTEIN DPPB-RELATED"/>
    <property type="match status" value="1"/>
</dbReference>